<dbReference type="PROSITE" id="PS50932">
    <property type="entry name" value="HTH_LACI_2"/>
    <property type="match status" value="1"/>
</dbReference>
<dbReference type="InterPro" id="IPR046335">
    <property type="entry name" value="LacI/GalR-like_sensor"/>
</dbReference>
<proteinExistence type="predicted"/>
<evidence type="ECO:0000256" key="3">
    <source>
        <dbReference type="ARBA" id="ARBA00023163"/>
    </source>
</evidence>
<evidence type="ECO:0000256" key="2">
    <source>
        <dbReference type="ARBA" id="ARBA00023125"/>
    </source>
</evidence>
<dbReference type="RefSeq" id="WP_139105240.1">
    <property type="nucleotide sequence ID" value="NZ_VDFR01000011.1"/>
</dbReference>
<dbReference type="OrthoDB" id="3510266at2"/>
<dbReference type="SUPFAM" id="SSF47413">
    <property type="entry name" value="lambda repressor-like DNA-binding domains"/>
    <property type="match status" value="1"/>
</dbReference>
<dbReference type="PANTHER" id="PTHR30146:SF153">
    <property type="entry name" value="LACTOSE OPERON REPRESSOR"/>
    <property type="match status" value="1"/>
</dbReference>
<protein>
    <submittedName>
        <fullName evidence="6">LacI family transcriptional regulator</fullName>
    </submittedName>
</protein>
<dbReference type="SMART" id="SM00354">
    <property type="entry name" value="HTH_LACI"/>
    <property type="match status" value="1"/>
</dbReference>
<keyword evidence="1" id="KW-0805">Transcription regulation</keyword>
<dbReference type="CDD" id="cd01392">
    <property type="entry name" value="HTH_LacI"/>
    <property type="match status" value="1"/>
</dbReference>
<dbReference type="EMBL" id="VDFR01000039">
    <property type="protein sequence ID" value="TNC48073.1"/>
    <property type="molecule type" value="Genomic_DNA"/>
</dbReference>
<dbReference type="Gene3D" id="1.10.260.40">
    <property type="entry name" value="lambda repressor-like DNA-binding domains"/>
    <property type="match status" value="1"/>
</dbReference>
<reference evidence="6 7" key="1">
    <citation type="submission" date="2019-05" db="EMBL/GenBank/DDBJ databases">
        <title>Mumia sp. nov., isolated from the intestinal contents of plateau pika (Ochotona curzoniae) in the Qinghai-Tibet plateau of China.</title>
        <authorList>
            <person name="Tian Z."/>
        </authorList>
    </citation>
    <scope>NUCLEOTIDE SEQUENCE [LARGE SCALE GENOMIC DNA]</scope>
    <source>
        <strain evidence="7">527</strain>
        <strain evidence="6">Z527</strain>
    </source>
</reference>
<evidence type="ECO:0000313" key="7">
    <source>
        <dbReference type="Proteomes" id="UP000306740"/>
    </source>
</evidence>
<accession>A0A5C4N3A0</accession>
<dbReference type="GO" id="GO:0003700">
    <property type="term" value="F:DNA-binding transcription factor activity"/>
    <property type="evidence" value="ECO:0007669"/>
    <property type="project" value="TreeGrafter"/>
</dbReference>
<dbReference type="GO" id="GO:0000976">
    <property type="term" value="F:transcription cis-regulatory region binding"/>
    <property type="evidence" value="ECO:0007669"/>
    <property type="project" value="TreeGrafter"/>
</dbReference>
<organism evidence="6 7">
    <name type="scientific">Mumia zhuanghuii</name>
    <dbReference type="NCBI Taxonomy" id="2585211"/>
    <lineage>
        <taxon>Bacteria</taxon>
        <taxon>Bacillati</taxon>
        <taxon>Actinomycetota</taxon>
        <taxon>Actinomycetes</taxon>
        <taxon>Propionibacteriales</taxon>
        <taxon>Nocardioidaceae</taxon>
        <taxon>Mumia</taxon>
    </lineage>
</organism>
<name>A0A5C4N3A0_9ACTN</name>
<dbReference type="Pfam" id="PF00356">
    <property type="entry name" value="LacI"/>
    <property type="match status" value="1"/>
</dbReference>
<keyword evidence="2" id="KW-0238">DNA-binding</keyword>
<dbReference type="EMBL" id="VDFR01000011">
    <property type="protein sequence ID" value="TNC50970.1"/>
    <property type="molecule type" value="Genomic_DNA"/>
</dbReference>
<evidence type="ECO:0000313" key="6">
    <source>
        <dbReference type="EMBL" id="TNC50970.1"/>
    </source>
</evidence>
<dbReference type="InterPro" id="IPR028082">
    <property type="entry name" value="Peripla_BP_I"/>
</dbReference>
<dbReference type="InterPro" id="IPR000843">
    <property type="entry name" value="HTH_LacI"/>
</dbReference>
<gene>
    <name evidence="6" type="ORF">FHE65_03085</name>
    <name evidence="5" type="ORF">FHE65_08060</name>
</gene>
<sequence length="350" mass="36460">MTETHVTLGQVAARAGVSKATASKVFNERADVAPETRTRVAAAADELGYVPAVRPPAPGTTQVWVVFDRLANAYSATVLDGLLAEAQIRDAIVIVNEFGNVEDNRLAPGAPAWIRQAQARGAQAFILVTNPLSDDHVAACARRGTPLIVVDPVAAAPEGVMSVGATNWMGGVQATEHLLSLGHTRLAYVGGEPTSTPANERLAGFRSAIETAGLDPNAAVVVPGTFDYDDGLGCTTLLRAADRPTAIFAASDAVALGVLEAARQVGMRVPEDLSVVGFDDTFAAHAASPQLTTVRQPLTQMGRMAMQAAVEGARDGARVSPPVQLATSLVVRGSTARPQGHTDRRIPDPL</sequence>
<evidence type="ECO:0000259" key="4">
    <source>
        <dbReference type="PROSITE" id="PS50932"/>
    </source>
</evidence>
<dbReference type="Pfam" id="PF13377">
    <property type="entry name" value="Peripla_BP_3"/>
    <property type="match status" value="1"/>
</dbReference>
<dbReference type="Gene3D" id="3.40.50.2300">
    <property type="match status" value="2"/>
</dbReference>
<evidence type="ECO:0000313" key="5">
    <source>
        <dbReference type="EMBL" id="TNC48073.1"/>
    </source>
</evidence>
<keyword evidence="3" id="KW-0804">Transcription</keyword>
<feature type="domain" description="HTH lacI-type" evidence="4">
    <location>
        <begin position="6"/>
        <end position="51"/>
    </location>
</feature>
<dbReference type="InterPro" id="IPR010982">
    <property type="entry name" value="Lambda_DNA-bd_dom_sf"/>
</dbReference>
<comment type="caution">
    <text evidence="6">The sequence shown here is derived from an EMBL/GenBank/DDBJ whole genome shotgun (WGS) entry which is preliminary data.</text>
</comment>
<dbReference type="PANTHER" id="PTHR30146">
    <property type="entry name" value="LACI-RELATED TRANSCRIPTIONAL REPRESSOR"/>
    <property type="match status" value="1"/>
</dbReference>
<dbReference type="Proteomes" id="UP000306740">
    <property type="component" value="Unassembled WGS sequence"/>
</dbReference>
<dbReference type="AlphaFoldDB" id="A0A5C4N3A0"/>
<dbReference type="SUPFAM" id="SSF53822">
    <property type="entry name" value="Periplasmic binding protein-like I"/>
    <property type="match status" value="1"/>
</dbReference>
<evidence type="ECO:0000256" key="1">
    <source>
        <dbReference type="ARBA" id="ARBA00023015"/>
    </source>
</evidence>